<gene>
    <name evidence="1" type="ORF">LCGC14_2846430</name>
</gene>
<reference evidence="1" key="1">
    <citation type="journal article" date="2015" name="Nature">
        <title>Complex archaea that bridge the gap between prokaryotes and eukaryotes.</title>
        <authorList>
            <person name="Spang A."/>
            <person name="Saw J.H."/>
            <person name="Jorgensen S.L."/>
            <person name="Zaremba-Niedzwiedzka K."/>
            <person name="Martijn J."/>
            <person name="Lind A.E."/>
            <person name="van Eijk R."/>
            <person name="Schleper C."/>
            <person name="Guy L."/>
            <person name="Ettema T.J."/>
        </authorList>
    </citation>
    <scope>NUCLEOTIDE SEQUENCE</scope>
</reference>
<dbReference type="EMBL" id="LAZR01054626">
    <property type="protein sequence ID" value="KKK78150.1"/>
    <property type="molecule type" value="Genomic_DNA"/>
</dbReference>
<comment type="caution">
    <text evidence="1">The sequence shown here is derived from an EMBL/GenBank/DDBJ whole genome shotgun (WGS) entry which is preliminary data.</text>
</comment>
<proteinExistence type="predicted"/>
<feature type="non-terminal residue" evidence="1">
    <location>
        <position position="1"/>
    </location>
</feature>
<protein>
    <submittedName>
        <fullName evidence="1">Uncharacterized protein</fullName>
    </submittedName>
</protein>
<evidence type="ECO:0000313" key="1">
    <source>
        <dbReference type="EMBL" id="KKK78150.1"/>
    </source>
</evidence>
<name>A0A0F8YWD2_9ZZZZ</name>
<dbReference type="AlphaFoldDB" id="A0A0F8YWD2"/>
<sequence length="183" mass="19313">IGEVVLFESVDNEEAAVQWNCPIIVNGGNNWAFEVRLKVENITDNRATCYAGLYVRAAELSGDVVADNGAALTAGDTLGFIRKEADGNAVDFIYGDSGAFVDHDAGYVVPAADTYLTLGMYYNGTTIQGYLNGVLSGTAISASDIIDGDFPAAAILVPTLANKGDNAADFDFSIDWIRVAQDA</sequence>
<organism evidence="1">
    <name type="scientific">marine sediment metagenome</name>
    <dbReference type="NCBI Taxonomy" id="412755"/>
    <lineage>
        <taxon>unclassified sequences</taxon>
        <taxon>metagenomes</taxon>
        <taxon>ecological metagenomes</taxon>
    </lineage>
</organism>
<accession>A0A0F8YWD2</accession>